<evidence type="ECO:0000313" key="1">
    <source>
        <dbReference type="EMBL" id="PMP10235.1"/>
    </source>
</evidence>
<reference evidence="2" key="1">
    <citation type="submission" date="2016-07" db="EMBL/GenBank/DDBJ databases">
        <title>Nontailed viruses are major unrecognized killers of bacteria in the ocean.</title>
        <authorList>
            <person name="Kauffman K."/>
            <person name="Hussain F."/>
            <person name="Yang J."/>
            <person name="Arevalo P."/>
            <person name="Brown J."/>
            <person name="Cutler M."/>
            <person name="Kelly L."/>
            <person name="Polz M.F."/>
        </authorList>
    </citation>
    <scope>NUCLEOTIDE SEQUENCE [LARGE SCALE GENOMIC DNA]</scope>
    <source>
        <strain evidence="2">10N.222.49.A5</strain>
    </source>
</reference>
<organism evidence="1 2">
    <name type="scientific">Vibrio breoganii</name>
    <dbReference type="NCBI Taxonomy" id="553239"/>
    <lineage>
        <taxon>Bacteria</taxon>
        <taxon>Pseudomonadati</taxon>
        <taxon>Pseudomonadota</taxon>
        <taxon>Gammaproteobacteria</taxon>
        <taxon>Vibrionales</taxon>
        <taxon>Vibrionaceae</taxon>
        <taxon>Vibrio</taxon>
    </lineage>
</organism>
<gene>
    <name evidence="1" type="ORF">BCS93_11205</name>
</gene>
<dbReference type="AlphaFoldDB" id="A0AAP8MVK2"/>
<dbReference type="EMBL" id="MDBO01000075">
    <property type="protein sequence ID" value="PMP10235.1"/>
    <property type="molecule type" value="Genomic_DNA"/>
</dbReference>
<name>A0AAP8MVK2_9VIBR</name>
<evidence type="ECO:0000313" key="2">
    <source>
        <dbReference type="Proteomes" id="UP000235611"/>
    </source>
</evidence>
<sequence>MNKAVELMVRMYAENRIDPEQYGASKLDRETIVCSISVVAHENPLGYALLSAKYLDDMQEAKKAYSLIRNKLLEVGKTTGRADLLPDVINMAVMTFCQKTLESQRKKLINMWMQHGSQARRSQRIIKTHEVHIEKLLCKVPLSDFRDQQNEKEIQRYEKLIANEQERLRTYADGQAKKTDQCPRCSGTGIIATKNNKVGGCYACNGEGHHAISREHVHKHFTQQMGVSDKLWRNELSKCYDFAVTLCHQEASFVGRQLGEALERERQAC</sequence>
<dbReference type="InterPro" id="IPR038500">
    <property type="entry name" value="Antitermination_sf"/>
</dbReference>
<protein>
    <recommendedName>
        <fullName evidence="3">Antitermination protein</fullName>
    </recommendedName>
</protein>
<dbReference type="RefSeq" id="WP_102477790.1">
    <property type="nucleotide sequence ID" value="NZ_MDBO01000075.1"/>
</dbReference>
<accession>A0AAP8MVK2</accession>
<dbReference type="Proteomes" id="UP000235611">
    <property type="component" value="Unassembled WGS sequence"/>
</dbReference>
<dbReference type="Gene3D" id="1.10.274.110">
    <property type="match status" value="1"/>
</dbReference>
<comment type="caution">
    <text evidence="1">The sequence shown here is derived from an EMBL/GenBank/DDBJ whole genome shotgun (WGS) entry which is preliminary data.</text>
</comment>
<proteinExistence type="predicted"/>
<evidence type="ECO:0008006" key="3">
    <source>
        <dbReference type="Google" id="ProtNLM"/>
    </source>
</evidence>